<keyword evidence="4" id="KW-1185">Reference proteome</keyword>
<evidence type="ECO:0000256" key="1">
    <source>
        <dbReference type="SAM" id="Coils"/>
    </source>
</evidence>
<feature type="compositionally biased region" description="Low complexity" evidence="2">
    <location>
        <begin position="196"/>
        <end position="212"/>
    </location>
</feature>
<reference evidence="3 4" key="1">
    <citation type="submission" date="2015-07" db="EMBL/GenBank/DDBJ databases">
        <title>The genome of Eufriesea mexicana.</title>
        <authorList>
            <person name="Pan H."/>
            <person name="Kapheim K."/>
        </authorList>
    </citation>
    <scope>NUCLEOTIDE SEQUENCE [LARGE SCALE GENOMIC DNA]</scope>
    <source>
        <strain evidence="3">0111107269</strain>
        <tissue evidence="3">Whole body</tissue>
    </source>
</reference>
<organism evidence="3 4">
    <name type="scientific">Eufriesea mexicana</name>
    <dbReference type="NCBI Taxonomy" id="516756"/>
    <lineage>
        <taxon>Eukaryota</taxon>
        <taxon>Metazoa</taxon>
        <taxon>Ecdysozoa</taxon>
        <taxon>Arthropoda</taxon>
        <taxon>Hexapoda</taxon>
        <taxon>Insecta</taxon>
        <taxon>Pterygota</taxon>
        <taxon>Neoptera</taxon>
        <taxon>Endopterygota</taxon>
        <taxon>Hymenoptera</taxon>
        <taxon>Apocrita</taxon>
        <taxon>Aculeata</taxon>
        <taxon>Apoidea</taxon>
        <taxon>Anthophila</taxon>
        <taxon>Apidae</taxon>
        <taxon>Eufriesea</taxon>
    </lineage>
</organism>
<name>A0A310S7A3_9HYME</name>
<dbReference type="Proteomes" id="UP000250275">
    <property type="component" value="Unassembled WGS sequence"/>
</dbReference>
<sequence>MGVLLVSDGTAAVQPRMNLNAVKAAGTQRAIDVGNETNNNVNGLRDANSLMPTQVVGIIDVVVNDEPVRSWMPPPPKKKWIRHYLLDYSNFSDTMNASEDIDYKFLLQILRRKERDYEHEMERLAREKIAAQQKLIALKKELAATWEHIDFNTFLSEPNSAADVTATRSAIKFSIKVSENMEVDVTGLARGGTRYSSTSSLSSAATASSPQTLQTTSTASNIHNQVATAAVVCQTQGMNLAPSSRESPPASSSPGTPAPSIPTPAQEKVNTSPTGIVQQPHQLHLPISAQILNTSQGLPTIVPTLQHIGPSLRVIPGDTRQLLVTHTAGNNESRPLTLAVQNSSDQSRPLIAVQSNTGSEPRPVALVVHSSTANDNRVTFVHSNLSNNDRPLALAVQSTASDVRPVTFVHSGNEGRPLVLATHSPALNVSNAQTRIRAGDAQTTHKMVGGVALVGGNGSELTRLPGGAELNILPANGLTLSHAGVSLQTTTGKPGSTVMQNAPSTEGIAHIVGSHTPLSGLTPIVTPMTVVSQGNQVTAHILAPSSLAGKVITTPILKSVAQMPIVNAQYINTTTLVKPVVVVSSPSTSTPQSTTASSTQPSSTTHSTV</sequence>
<accession>A0A310S7A3</accession>
<feature type="region of interest" description="Disordered" evidence="2">
    <location>
        <begin position="584"/>
        <end position="609"/>
    </location>
</feature>
<dbReference type="OrthoDB" id="419455at2759"/>
<protein>
    <submittedName>
        <fullName evidence="3">Max-binding protein MNT</fullName>
    </submittedName>
</protein>
<evidence type="ECO:0000313" key="4">
    <source>
        <dbReference type="Proteomes" id="UP000250275"/>
    </source>
</evidence>
<evidence type="ECO:0000313" key="3">
    <source>
        <dbReference type="EMBL" id="OAD53687.1"/>
    </source>
</evidence>
<gene>
    <name evidence="3" type="ORF">WN48_09594</name>
</gene>
<dbReference type="AlphaFoldDB" id="A0A310S7A3"/>
<feature type="compositionally biased region" description="Low complexity" evidence="2">
    <location>
        <begin position="242"/>
        <end position="255"/>
    </location>
</feature>
<dbReference type="EMBL" id="KQ766578">
    <property type="protein sequence ID" value="OAD53687.1"/>
    <property type="molecule type" value="Genomic_DNA"/>
</dbReference>
<evidence type="ECO:0000256" key="2">
    <source>
        <dbReference type="SAM" id="MobiDB-lite"/>
    </source>
</evidence>
<proteinExistence type="predicted"/>
<keyword evidence="1" id="KW-0175">Coiled coil</keyword>
<feature type="region of interest" description="Disordered" evidence="2">
    <location>
        <begin position="239"/>
        <end position="274"/>
    </location>
</feature>
<feature type="region of interest" description="Disordered" evidence="2">
    <location>
        <begin position="190"/>
        <end position="212"/>
    </location>
</feature>
<feature type="coiled-coil region" evidence="1">
    <location>
        <begin position="107"/>
        <end position="141"/>
    </location>
</feature>